<evidence type="ECO:0000313" key="4">
    <source>
        <dbReference type="Proteomes" id="UP000095751"/>
    </source>
</evidence>
<dbReference type="EMBL" id="KV784376">
    <property type="protein sequence ID" value="OEU09200.1"/>
    <property type="molecule type" value="Genomic_DNA"/>
</dbReference>
<evidence type="ECO:0000256" key="2">
    <source>
        <dbReference type="SAM" id="Phobius"/>
    </source>
</evidence>
<protein>
    <submittedName>
        <fullName evidence="3">Uncharacterized protein</fullName>
    </submittedName>
</protein>
<sequence length="236" mass="26295">MASLTVIDNNHNHNHTIDDDDDNDIMNSEYEKKKKKNRSLRWSGCNFFGTDNNRNAVRISYVVPSPSSFPFSSSEIDKKVAKTNSTTVVKNIQSEFLYKKCTRNSPTGTGRTSPATTATTTSIAATTAAPIHLHPDFPLSGYPTILLNRDISNSWSLLKWHVACLITLWCYLVSACIALEVDVDGPPEDLWTAVIIMISGPFLLLPGASILRQIEYDRFLLDLFEPKASKSRIIIS</sequence>
<keyword evidence="4" id="KW-1185">Reference proteome</keyword>
<evidence type="ECO:0000256" key="1">
    <source>
        <dbReference type="SAM" id="MobiDB-lite"/>
    </source>
</evidence>
<reference evidence="3 4" key="1">
    <citation type="submission" date="2016-09" db="EMBL/GenBank/DDBJ databases">
        <title>Extensive genetic diversity and differential bi-allelic expression allows diatom success in the polar Southern Ocean.</title>
        <authorList>
            <consortium name="DOE Joint Genome Institute"/>
            <person name="Mock T."/>
            <person name="Otillar R.P."/>
            <person name="Strauss J."/>
            <person name="Dupont C."/>
            <person name="Frickenhaus S."/>
            <person name="Maumus F."/>
            <person name="Mcmullan M."/>
            <person name="Sanges R."/>
            <person name="Schmutz J."/>
            <person name="Toseland A."/>
            <person name="Valas R."/>
            <person name="Veluchamy A."/>
            <person name="Ward B.J."/>
            <person name="Allen A."/>
            <person name="Barry K."/>
            <person name="Falciatore A."/>
            <person name="Ferrante M."/>
            <person name="Fortunato A.E."/>
            <person name="Gloeckner G."/>
            <person name="Gruber A."/>
            <person name="Hipkin R."/>
            <person name="Janech M."/>
            <person name="Kroth P."/>
            <person name="Leese F."/>
            <person name="Lindquist E."/>
            <person name="Lyon B.R."/>
            <person name="Martin J."/>
            <person name="Mayer C."/>
            <person name="Parker M."/>
            <person name="Quesneville H."/>
            <person name="Raymond J."/>
            <person name="Uhlig C."/>
            <person name="Valentin K.U."/>
            <person name="Worden A.Z."/>
            <person name="Armbrust E.V."/>
            <person name="Bowler C."/>
            <person name="Green B."/>
            <person name="Moulton V."/>
            <person name="Van Oosterhout C."/>
            <person name="Grigoriev I."/>
        </authorList>
    </citation>
    <scope>NUCLEOTIDE SEQUENCE [LARGE SCALE GENOMIC DNA]</scope>
    <source>
        <strain evidence="3 4">CCMP1102</strain>
    </source>
</reference>
<name>A0A1E7ET49_9STRA</name>
<keyword evidence="2" id="KW-1133">Transmembrane helix</keyword>
<dbReference type="KEGG" id="fcy:FRACYDRAFT_248534"/>
<dbReference type="AlphaFoldDB" id="A0A1E7ET49"/>
<accession>A0A1E7ET49</accession>
<organism evidence="3 4">
    <name type="scientific">Fragilariopsis cylindrus CCMP1102</name>
    <dbReference type="NCBI Taxonomy" id="635003"/>
    <lineage>
        <taxon>Eukaryota</taxon>
        <taxon>Sar</taxon>
        <taxon>Stramenopiles</taxon>
        <taxon>Ochrophyta</taxon>
        <taxon>Bacillariophyta</taxon>
        <taxon>Bacillariophyceae</taxon>
        <taxon>Bacillariophycidae</taxon>
        <taxon>Bacillariales</taxon>
        <taxon>Bacillariaceae</taxon>
        <taxon>Fragilariopsis</taxon>
    </lineage>
</organism>
<proteinExistence type="predicted"/>
<feature type="transmembrane region" description="Helical" evidence="2">
    <location>
        <begin position="190"/>
        <end position="211"/>
    </location>
</feature>
<feature type="transmembrane region" description="Helical" evidence="2">
    <location>
        <begin position="157"/>
        <end position="178"/>
    </location>
</feature>
<keyword evidence="2" id="KW-0812">Transmembrane</keyword>
<dbReference type="Proteomes" id="UP000095751">
    <property type="component" value="Unassembled WGS sequence"/>
</dbReference>
<evidence type="ECO:0000313" key="3">
    <source>
        <dbReference type="EMBL" id="OEU09200.1"/>
    </source>
</evidence>
<dbReference type="InParanoid" id="A0A1E7ET49"/>
<feature type="region of interest" description="Disordered" evidence="1">
    <location>
        <begin position="1"/>
        <end position="20"/>
    </location>
</feature>
<keyword evidence="2" id="KW-0472">Membrane</keyword>
<gene>
    <name evidence="3" type="ORF">FRACYDRAFT_248534</name>
</gene>